<organism evidence="10 11">
    <name type="scientific">Clostridium thermobutyricum DSM 4928</name>
    <dbReference type="NCBI Taxonomy" id="1121339"/>
    <lineage>
        <taxon>Bacteria</taxon>
        <taxon>Bacillati</taxon>
        <taxon>Bacillota</taxon>
        <taxon>Clostridia</taxon>
        <taxon>Eubacteriales</taxon>
        <taxon>Clostridiaceae</taxon>
        <taxon>Clostridium</taxon>
    </lineage>
</organism>
<evidence type="ECO:0000313" key="11">
    <source>
        <dbReference type="Proteomes" id="UP000191448"/>
    </source>
</evidence>
<keyword evidence="7 8" id="KW-0472">Membrane</keyword>
<evidence type="ECO:0000256" key="2">
    <source>
        <dbReference type="ARBA" id="ARBA00005697"/>
    </source>
</evidence>
<evidence type="ECO:0000256" key="8">
    <source>
        <dbReference type="PIRNR" id="PIRNR005353"/>
    </source>
</evidence>
<evidence type="ECO:0000256" key="9">
    <source>
        <dbReference type="SAM" id="Phobius"/>
    </source>
</evidence>
<dbReference type="PANTHER" id="PTHR43337">
    <property type="entry name" value="XANTHINE/URACIL PERMEASE C887.17-RELATED"/>
    <property type="match status" value="1"/>
</dbReference>
<evidence type="ECO:0000256" key="7">
    <source>
        <dbReference type="ARBA" id="ARBA00023136"/>
    </source>
</evidence>
<dbReference type="Proteomes" id="UP000191448">
    <property type="component" value="Unassembled WGS sequence"/>
</dbReference>
<dbReference type="GO" id="GO:0005886">
    <property type="term" value="C:plasma membrane"/>
    <property type="evidence" value="ECO:0007669"/>
    <property type="project" value="UniProtKB-SubCell"/>
</dbReference>
<evidence type="ECO:0000256" key="4">
    <source>
        <dbReference type="ARBA" id="ARBA00022475"/>
    </source>
</evidence>
<feature type="transmembrane region" description="Helical" evidence="9">
    <location>
        <begin position="442"/>
        <end position="460"/>
    </location>
</feature>
<sequence length="463" mass="48824">MNLLEKIFKLKQNKTNVKTEVIGGLTTFVTFAYALLVIPNILKLSGMNLEGLKGNAANKISMATDPIVASAFASVCIAAAIGTLIMAFYANLPFVLAPGLGLVSFFTFNVCIKLNFSWQEGLAAVFISGILFVIITLTSIREKIIYSIPQNLKYAITAGIGLFVTIIGLKSGGIIVSNPSTLVAFGDFTNKAVLLSIIGLVIGVILMARNVTGAILISIILTTIIGIPMGVTNLTGMKIFSLPHIGNTFFAIDLKGLLTSNGHGILGAILTVLMVVITISLVDLFDTIGTLLGTAQNAGMVDESGEVTNLRKALTSDSVGTTIGALLGTTTLATVVESSSGIAQGARTGLSNVVVSLMLILSLFFSGLVGIVPQSASSQALVIVGILMMRAVTEIDFKDFSEAVPAFFTIVMMPFTYSIANGIAIGLIFYPICKIATGKGKEVNKIIYIFAILFILRFILMPD</sequence>
<evidence type="ECO:0000313" key="10">
    <source>
        <dbReference type="EMBL" id="OPX48284.1"/>
    </source>
</evidence>
<proteinExistence type="inferred from homology"/>
<dbReference type="OrthoDB" id="9808458at2"/>
<name>A0A1V4SX40_9CLOT</name>
<dbReference type="GO" id="GO:0005345">
    <property type="term" value="F:purine nucleobase transmembrane transporter activity"/>
    <property type="evidence" value="ECO:0007669"/>
    <property type="project" value="TreeGrafter"/>
</dbReference>
<feature type="transmembrane region" description="Helical" evidence="9">
    <location>
        <begin position="21"/>
        <end position="42"/>
    </location>
</feature>
<feature type="transmembrane region" description="Helical" evidence="9">
    <location>
        <begin position="188"/>
        <end position="207"/>
    </location>
</feature>
<dbReference type="InterPro" id="IPR045018">
    <property type="entry name" value="Azg-like"/>
</dbReference>
<keyword evidence="3 8" id="KW-0813">Transport</keyword>
<dbReference type="AlphaFoldDB" id="A0A1V4SX40"/>
<dbReference type="Pfam" id="PF00860">
    <property type="entry name" value="Xan_ur_permease"/>
    <property type="match status" value="1"/>
</dbReference>
<dbReference type="PIRSF" id="PIRSF005353">
    <property type="entry name" value="PbuG"/>
    <property type="match status" value="1"/>
</dbReference>
<keyword evidence="6 8" id="KW-1133">Transmembrane helix</keyword>
<evidence type="ECO:0000256" key="6">
    <source>
        <dbReference type="ARBA" id="ARBA00022989"/>
    </source>
</evidence>
<feature type="transmembrane region" description="Helical" evidence="9">
    <location>
        <begin position="122"/>
        <end position="140"/>
    </location>
</feature>
<reference evidence="10 11" key="1">
    <citation type="submission" date="2016-02" db="EMBL/GenBank/DDBJ databases">
        <title>Genome sequence of Clostridium thermobutyricum DSM 4928.</title>
        <authorList>
            <person name="Poehlein A."/>
            <person name="Daniel R."/>
        </authorList>
    </citation>
    <scope>NUCLEOTIDE SEQUENCE [LARGE SCALE GENOMIC DNA]</scope>
    <source>
        <strain evidence="10 11">DSM 4928</strain>
    </source>
</reference>
<accession>A0A1V4SX40</accession>
<evidence type="ECO:0000256" key="5">
    <source>
        <dbReference type="ARBA" id="ARBA00022692"/>
    </source>
</evidence>
<feature type="transmembrane region" description="Helical" evidence="9">
    <location>
        <begin position="214"/>
        <end position="231"/>
    </location>
</feature>
<dbReference type="PANTHER" id="PTHR43337:SF1">
    <property type="entry name" value="XANTHINE_URACIL PERMEASE C887.17-RELATED"/>
    <property type="match status" value="1"/>
</dbReference>
<feature type="transmembrane region" description="Helical" evidence="9">
    <location>
        <begin position="264"/>
        <end position="285"/>
    </location>
</feature>
<feature type="transmembrane region" description="Helical" evidence="9">
    <location>
        <begin position="67"/>
        <end position="88"/>
    </location>
</feature>
<evidence type="ECO:0000256" key="3">
    <source>
        <dbReference type="ARBA" id="ARBA00022448"/>
    </source>
</evidence>
<comment type="similarity">
    <text evidence="2 8">Belongs to the nucleobase:cation symporter-2 (NCS2) (TC 2.A.40) family. Azg-like subfamily.</text>
</comment>
<feature type="transmembrane region" description="Helical" evidence="9">
    <location>
        <begin position="406"/>
        <end position="430"/>
    </location>
</feature>
<feature type="transmembrane region" description="Helical" evidence="9">
    <location>
        <begin position="152"/>
        <end position="176"/>
    </location>
</feature>
<dbReference type="InterPro" id="IPR026033">
    <property type="entry name" value="Azg-like_bact_archaea"/>
</dbReference>
<dbReference type="EMBL" id="LTAY01000034">
    <property type="protein sequence ID" value="OPX48284.1"/>
    <property type="molecule type" value="Genomic_DNA"/>
</dbReference>
<keyword evidence="5 8" id="KW-0812">Transmembrane</keyword>
<protein>
    <submittedName>
        <fullName evidence="10">Adenine permease AdeQ</fullName>
    </submittedName>
</protein>
<dbReference type="InterPro" id="IPR006043">
    <property type="entry name" value="NCS2"/>
</dbReference>
<gene>
    <name evidence="10" type="primary">adeQ</name>
    <name evidence="10" type="ORF">CLTHE_12770</name>
</gene>
<evidence type="ECO:0000256" key="1">
    <source>
        <dbReference type="ARBA" id="ARBA00004651"/>
    </source>
</evidence>
<feature type="transmembrane region" description="Helical" evidence="9">
    <location>
        <begin position="353"/>
        <end position="372"/>
    </location>
</feature>
<dbReference type="RefSeq" id="WP_002597345.1">
    <property type="nucleotide sequence ID" value="NZ_LTAY01000034.1"/>
</dbReference>
<keyword evidence="4 8" id="KW-1003">Cell membrane</keyword>
<feature type="transmembrane region" description="Helical" evidence="9">
    <location>
        <begin position="95"/>
        <end position="116"/>
    </location>
</feature>
<comment type="caution">
    <text evidence="10">The sequence shown here is derived from an EMBL/GenBank/DDBJ whole genome shotgun (WGS) entry which is preliminary data.</text>
</comment>
<comment type="subcellular location">
    <subcellularLocation>
        <location evidence="1 8">Cell membrane</location>
        <topology evidence="1 8">Multi-pass membrane protein</topology>
    </subcellularLocation>
</comment>